<gene>
    <name evidence="1" type="ORF">KHC33_10230</name>
</gene>
<proteinExistence type="predicted"/>
<dbReference type="EMBL" id="CP075546">
    <property type="protein sequence ID" value="QVV87733.1"/>
    <property type="molecule type" value="Genomic_DNA"/>
</dbReference>
<protein>
    <submittedName>
        <fullName evidence="1">Uncharacterized protein</fullName>
    </submittedName>
</protein>
<evidence type="ECO:0000313" key="1">
    <source>
        <dbReference type="EMBL" id="QVV87733.1"/>
    </source>
</evidence>
<reference evidence="1 2" key="1">
    <citation type="submission" date="2021-05" db="EMBL/GenBank/DDBJ databases">
        <title>A novel Methanospirillum isolate from a pyrite-forming mixed culture.</title>
        <authorList>
            <person name="Bunk B."/>
            <person name="Sproer C."/>
            <person name="Spring S."/>
            <person name="Pester M."/>
        </authorList>
    </citation>
    <scope>NUCLEOTIDE SEQUENCE [LARGE SCALE GENOMIC DNA]</scope>
    <source>
        <strain evidence="1 2">J.3.6.1-F.2.7.3</strain>
    </source>
</reference>
<keyword evidence="2" id="KW-1185">Reference proteome</keyword>
<evidence type="ECO:0000313" key="2">
    <source>
        <dbReference type="Proteomes" id="UP000680656"/>
    </source>
</evidence>
<accession>A0A8E7EFY3</accession>
<dbReference type="Proteomes" id="UP000680656">
    <property type="component" value="Chromosome"/>
</dbReference>
<dbReference type="AlphaFoldDB" id="A0A8E7EFY3"/>
<organism evidence="1 2">
    <name type="scientific">Methanospirillum purgamenti</name>
    <dbReference type="NCBI Taxonomy" id="2834276"/>
    <lineage>
        <taxon>Archaea</taxon>
        <taxon>Methanobacteriati</taxon>
        <taxon>Methanobacteriota</taxon>
        <taxon>Stenosarchaea group</taxon>
        <taxon>Methanomicrobia</taxon>
        <taxon>Methanomicrobiales</taxon>
        <taxon>Methanospirillaceae</taxon>
        <taxon>Methanospirillum</taxon>
    </lineage>
</organism>
<sequence>MPHSHSVENLSVFLTEKHQDYDLFGYNFWASLEDTTGETTSFFFGLEQKGQKATGGVGFLSKNFENYSPENNQNGYIWSGFENENLVTTINPWSIELSDPNNSSSYIRIELLSGFFGSLNATYRLSADTLDESGKLIKVNVILNDSFGVINQGYGTTSFFPQYLTDLQRKEIMKLPDKTIGNYLNATKDPMDWQGDYYYALPLMDVLSYTIEYEGKVMSGFRGKSWLDYFVQSYNVESLSNMTGSRWN</sequence>
<dbReference type="GeneID" id="65097564"/>
<name>A0A8E7EFY3_9EURY</name>
<dbReference type="RefSeq" id="WP_214418553.1">
    <property type="nucleotide sequence ID" value="NZ_CP075546.1"/>
</dbReference>
<dbReference type="KEGG" id="mrtj:KHC33_10230"/>